<dbReference type="EMBL" id="JBHUHV010000043">
    <property type="protein sequence ID" value="MFD2068122.1"/>
    <property type="molecule type" value="Genomic_DNA"/>
</dbReference>
<dbReference type="Gene3D" id="3.40.50.300">
    <property type="entry name" value="P-loop containing nucleotide triphosphate hydrolases"/>
    <property type="match status" value="2"/>
</dbReference>
<accession>A0ABW4X0L4</accession>
<dbReference type="InterPro" id="IPR050534">
    <property type="entry name" value="Coronavir_polyprotein_1ab"/>
</dbReference>
<keyword evidence="2" id="KW-1185">Reference proteome</keyword>
<comment type="caution">
    <text evidence="1">The sequence shown here is derived from an EMBL/GenBank/DDBJ whole genome shotgun (WGS) entry which is preliminary data.</text>
</comment>
<organism evidence="1 2">
    <name type="scientific">Pontibacter silvestris</name>
    <dbReference type="NCBI Taxonomy" id="2305183"/>
    <lineage>
        <taxon>Bacteria</taxon>
        <taxon>Pseudomonadati</taxon>
        <taxon>Bacteroidota</taxon>
        <taxon>Cytophagia</taxon>
        <taxon>Cytophagales</taxon>
        <taxon>Hymenobacteraceae</taxon>
        <taxon>Pontibacter</taxon>
    </lineage>
</organism>
<protein>
    <submittedName>
        <fullName evidence="1">AAA domain-containing protein</fullName>
    </submittedName>
</protein>
<gene>
    <name evidence="1" type="ORF">ACFSKU_14610</name>
</gene>
<reference evidence="2" key="1">
    <citation type="journal article" date="2019" name="Int. J. Syst. Evol. Microbiol.">
        <title>The Global Catalogue of Microorganisms (GCM) 10K type strain sequencing project: providing services to taxonomists for standard genome sequencing and annotation.</title>
        <authorList>
            <consortium name="The Broad Institute Genomics Platform"/>
            <consortium name="The Broad Institute Genome Sequencing Center for Infectious Disease"/>
            <person name="Wu L."/>
            <person name="Ma J."/>
        </authorList>
    </citation>
    <scope>NUCLEOTIDE SEQUENCE [LARGE SCALE GENOMIC DNA]</scope>
    <source>
        <strain evidence="2">JCM 16545</strain>
    </source>
</reference>
<dbReference type="SUPFAM" id="SSF52540">
    <property type="entry name" value="P-loop containing nucleoside triphosphate hydrolases"/>
    <property type="match status" value="1"/>
</dbReference>
<evidence type="ECO:0000313" key="2">
    <source>
        <dbReference type="Proteomes" id="UP001597369"/>
    </source>
</evidence>
<dbReference type="RefSeq" id="WP_229962868.1">
    <property type="nucleotide sequence ID" value="NZ_JAJJWI010000036.1"/>
</dbReference>
<name>A0ABW4X0L4_9BACT</name>
<dbReference type="Pfam" id="PF13604">
    <property type="entry name" value="AAA_30"/>
    <property type="match status" value="1"/>
</dbReference>
<dbReference type="PANTHER" id="PTHR43788:SF8">
    <property type="entry name" value="DNA-BINDING PROTEIN SMUBP-2"/>
    <property type="match status" value="1"/>
</dbReference>
<evidence type="ECO:0000313" key="1">
    <source>
        <dbReference type="EMBL" id="MFD2068122.1"/>
    </source>
</evidence>
<sequence>MNISQDKHIEFYEWQIQVIEEEWKRYANTRMQTLVQENRLFVGRIWGIQESQGNVVLRFKAGSVPRMKQPYILCMVGPDASPTSAEWDFTYLKFRESVKPRLCGLNTDIRTLNYLKTDDEKWSYILVSGFDEAILNQIKKNFLDHKKHPLIVVAETDPPVDYLIALKDYVRRKPEDNTLTLDVDVQENSWSPTLIDNKDETIREILSLIENQDVTVLQGPPGTGKSHLAAEVCDFYTGLGKSVCVTALTNKALIEIAAKNGMLRSLKRGSVFKTNLSSDEAKKFSLLKPVLHFAPREGEILLSTYYKLALNYLMLVEDSKRYDLIIIEEASQAYLATIAMFKSIAAKVLIIGDHKQLTPVVINKDEAKKIHTHIEGVINGLQTFAFNNSSISYRLINTRRLTSEGARLTGLYYENSLKSTSDLENITSFNSSYSHLFHPNGGVSIAKLQSSMIGFTEQNLLKFMSLIGREILSNDKQIEVALLSPYARVESNLYEQYSRLSSDYSRVTINTIHKIQGLTSDLTILYLPLDNPSFDLNDNLFNVATSRAKRGTFIVTYQHIELLRGVTPETLFFLRNCKGVSLDFMEAFRKKM</sequence>
<dbReference type="InterPro" id="IPR027417">
    <property type="entry name" value="P-loop_NTPase"/>
</dbReference>
<dbReference type="PANTHER" id="PTHR43788">
    <property type="entry name" value="DNA2/NAM7 HELICASE FAMILY MEMBER"/>
    <property type="match status" value="1"/>
</dbReference>
<dbReference type="Proteomes" id="UP001597369">
    <property type="component" value="Unassembled WGS sequence"/>
</dbReference>
<proteinExistence type="predicted"/>